<evidence type="ECO:0000313" key="2">
    <source>
        <dbReference type="Proteomes" id="UP000305709"/>
    </source>
</evidence>
<keyword evidence="2" id="KW-1185">Reference proteome</keyword>
<comment type="caution">
    <text evidence="1">The sequence shown here is derived from an EMBL/GenBank/DDBJ whole genome shotgun (WGS) entry which is preliminary data.</text>
</comment>
<dbReference type="RefSeq" id="WP_139083558.1">
    <property type="nucleotide sequence ID" value="NZ_VDFV01000060.1"/>
</dbReference>
<protein>
    <submittedName>
        <fullName evidence="1">Uncharacterized protein</fullName>
    </submittedName>
</protein>
<organism evidence="1 2">
    <name type="scientific">Rubellimicrobium roseum</name>
    <dbReference type="NCBI Taxonomy" id="687525"/>
    <lineage>
        <taxon>Bacteria</taxon>
        <taxon>Pseudomonadati</taxon>
        <taxon>Pseudomonadota</taxon>
        <taxon>Alphaproteobacteria</taxon>
        <taxon>Rhodobacterales</taxon>
        <taxon>Roseobacteraceae</taxon>
        <taxon>Rubellimicrobium</taxon>
    </lineage>
</organism>
<evidence type="ECO:0000313" key="1">
    <source>
        <dbReference type="EMBL" id="TNC62063.1"/>
    </source>
</evidence>
<dbReference type="Proteomes" id="UP000305709">
    <property type="component" value="Unassembled WGS sequence"/>
</dbReference>
<dbReference type="EMBL" id="VDFV01000060">
    <property type="protein sequence ID" value="TNC62063.1"/>
    <property type="molecule type" value="Genomic_DNA"/>
</dbReference>
<proteinExistence type="predicted"/>
<sequence length="60" mass="6761">MPFTVQWTGPTGPVRKKAPTAADALRWWTTYNREAANMVIKDDTGQRWTPDDLAKVVGRS</sequence>
<accession>A0A5C4N486</accession>
<reference evidence="1 2" key="1">
    <citation type="submission" date="2019-06" db="EMBL/GenBank/DDBJ databases">
        <authorList>
            <person name="Jiang L."/>
        </authorList>
    </citation>
    <scope>NUCLEOTIDE SEQUENCE [LARGE SCALE GENOMIC DNA]</scope>
    <source>
        <strain evidence="1 2">YIM 48858</strain>
    </source>
</reference>
<gene>
    <name evidence="1" type="ORF">FHG71_20505</name>
</gene>
<name>A0A5C4N486_9RHOB</name>
<dbReference type="AlphaFoldDB" id="A0A5C4N486"/>